<keyword evidence="3" id="KW-0268">Exocytosis</keyword>
<comment type="caution">
    <text evidence="5">The sequence shown here is derived from an EMBL/GenBank/DDBJ whole genome shotgun (WGS) entry which is preliminary data.</text>
</comment>
<dbReference type="Proteomes" id="UP000636709">
    <property type="component" value="Unassembled WGS sequence"/>
</dbReference>
<keyword evidence="2 3" id="KW-0813">Transport</keyword>
<dbReference type="GO" id="GO:0000145">
    <property type="term" value="C:exocyst"/>
    <property type="evidence" value="ECO:0007669"/>
    <property type="project" value="InterPro"/>
</dbReference>
<dbReference type="Pfam" id="PF03081">
    <property type="entry name" value="Exo70_C"/>
    <property type="match status" value="1"/>
</dbReference>
<dbReference type="EMBL" id="JACEFO010002216">
    <property type="protein sequence ID" value="KAF8672873.1"/>
    <property type="molecule type" value="Genomic_DNA"/>
</dbReference>
<keyword evidence="6" id="KW-1185">Reference proteome</keyword>
<evidence type="ECO:0000256" key="3">
    <source>
        <dbReference type="RuleBase" id="RU365026"/>
    </source>
</evidence>
<evidence type="ECO:0000313" key="6">
    <source>
        <dbReference type="Proteomes" id="UP000636709"/>
    </source>
</evidence>
<proteinExistence type="inferred from homology"/>
<dbReference type="PANTHER" id="PTHR12542">
    <property type="entry name" value="EXOCYST COMPLEX PROTEIN EXO70"/>
    <property type="match status" value="1"/>
</dbReference>
<evidence type="ECO:0000313" key="5">
    <source>
        <dbReference type="EMBL" id="KAF8672873.1"/>
    </source>
</evidence>
<sequence length="191" mass="21602">MEDSSDAQAPQGSSGIHRVTRSAITYIGFLGANYSSVASILSGAARSGKYEPQNVEIPPLDSMVMEMASCLEEKLAKMSQAFPTDQSLRFLFLLNNAYFMWQQLHPSPRLESHMLALTCKIDEHIRSYLEASWEPVLSCLHDPTPLCLGRYSPLAKFKLQFQKTSTAQKLWRVPDPELRRRLRTVIINKVN</sequence>
<comment type="similarity">
    <text evidence="1 3">Belongs to the EXO70 family.</text>
</comment>
<evidence type="ECO:0000256" key="2">
    <source>
        <dbReference type="ARBA" id="ARBA00022448"/>
    </source>
</evidence>
<feature type="domain" description="Exocyst complex subunit Exo70 C-terminal" evidence="4">
    <location>
        <begin position="5"/>
        <end position="190"/>
    </location>
</feature>
<dbReference type="PANTHER" id="PTHR12542:SF170">
    <property type="entry name" value="EXOCYST SUBUNIT EXO70 FAMILY PROTEIN"/>
    <property type="match status" value="1"/>
</dbReference>
<dbReference type="InterPro" id="IPR046364">
    <property type="entry name" value="Exo70_C"/>
</dbReference>
<dbReference type="InterPro" id="IPR004140">
    <property type="entry name" value="Exo70"/>
</dbReference>
<reference evidence="5" key="1">
    <citation type="submission" date="2020-07" db="EMBL/GenBank/DDBJ databases">
        <title>Genome sequence and genetic diversity analysis of an under-domesticated orphan crop, white fonio (Digitaria exilis).</title>
        <authorList>
            <person name="Bennetzen J.L."/>
            <person name="Chen S."/>
            <person name="Ma X."/>
            <person name="Wang X."/>
            <person name="Yssel A.E.J."/>
            <person name="Chaluvadi S.R."/>
            <person name="Johnson M."/>
            <person name="Gangashetty P."/>
            <person name="Hamidou F."/>
            <person name="Sanogo M.D."/>
            <person name="Zwaenepoel A."/>
            <person name="Wallace J."/>
            <person name="Van De Peer Y."/>
            <person name="Van Deynze A."/>
        </authorList>
    </citation>
    <scope>NUCLEOTIDE SEQUENCE</scope>
    <source>
        <tissue evidence="5">Leaves</tissue>
    </source>
</reference>
<dbReference type="GO" id="GO:0006887">
    <property type="term" value="P:exocytosis"/>
    <property type="evidence" value="ECO:0007669"/>
    <property type="project" value="UniProtKB-KW"/>
</dbReference>
<accession>A0A835ATQ7</accession>
<dbReference type="AlphaFoldDB" id="A0A835ATQ7"/>
<dbReference type="GO" id="GO:0005546">
    <property type="term" value="F:phosphatidylinositol-4,5-bisphosphate binding"/>
    <property type="evidence" value="ECO:0007669"/>
    <property type="project" value="InterPro"/>
</dbReference>
<protein>
    <recommendedName>
        <fullName evidence="3">Exocyst subunit Exo70 family protein</fullName>
    </recommendedName>
</protein>
<dbReference type="InterPro" id="IPR016159">
    <property type="entry name" value="Cullin_repeat-like_dom_sf"/>
</dbReference>
<comment type="function">
    <text evidence="3">Component of the exocyst complex.</text>
</comment>
<evidence type="ECO:0000256" key="1">
    <source>
        <dbReference type="ARBA" id="ARBA00006756"/>
    </source>
</evidence>
<name>A0A835ATQ7_9POAL</name>
<evidence type="ECO:0000259" key="4">
    <source>
        <dbReference type="Pfam" id="PF03081"/>
    </source>
</evidence>
<organism evidence="5 6">
    <name type="scientific">Digitaria exilis</name>
    <dbReference type="NCBI Taxonomy" id="1010633"/>
    <lineage>
        <taxon>Eukaryota</taxon>
        <taxon>Viridiplantae</taxon>
        <taxon>Streptophyta</taxon>
        <taxon>Embryophyta</taxon>
        <taxon>Tracheophyta</taxon>
        <taxon>Spermatophyta</taxon>
        <taxon>Magnoliopsida</taxon>
        <taxon>Liliopsida</taxon>
        <taxon>Poales</taxon>
        <taxon>Poaceae</taxon>
        <taxon>PACMAD clade</taxon>
        <taxon>Panicoideae</taxon>
        <taxon>Panicodae</taxon>
        <taxon>Paniceae</taxon>
        <taxon>Anthephorinae</taxon>
        <taxon>Digitaria</taxon>
    </lineage>
</organism>
<keyword evidence="3" id="KW-0653">Protein transport</keyword>
<dbReference type="Gene3D" id="1.20.1280.170">
    <property type="entry name" value="Exocyst complex component Exo70"/>
    <property type="match status" value="1"/>
</dbReference>
<dbReference type="OrthoDB" id="695308at2759"/>
<dbReference type="SUPFAM" id="SSF74788">
    <property type="entry name" value="Cullin repeat-like"/>
    <property type="match status" value="1"/>
</dbReference>
<gene>
    <name evidence="5" type="ORF">HU200_049211</name>
</gene>
<dbReference type="GO" id="GO:0015031">
    <property type="term" value="P:protein transport"/>
    <property type="evidence" value="ECO:0007669"/>
    <property type="project" value="UniProtKB-KW"/>
</dbReference>